<dbReference type="Proteomes" id="UP000284841">
    <property type="component" value="Unassembled WGS sequence"/>
</dbReference>
<accession>A0A415DUD7</accession>
<gene>
    <name evidence="2" type="ORF">DW099_18480</name>
</gene>
<comment type="caution">
    <text evidence="2">The sequence shown here is derived from an EMBL/GenBank/DDBJ whole genome shotgun (WGS) entry which is preliminary data.</text>
</comment>
<keyword evidence="2" id="KW-0031">Aminopeptidase</keyword>
<dbReference type="GO" id="GO:0004177">
    <property type="term" value="F:aminopeptidase activity"/>
    <property type="evidence" value="ECO:0007669"/>
    <property type="project" value="UniProtKB-KW"/>
</dbReference>
<reference evidence="2 3" key="1">
    <citation type="submission" date="2018-08" db="EMBL/GenBank/DDBJ databases">
        <title>A genome reference for cultivated species of the human gut microbiota.</title>
        <authorList>
            <person name="Zou Y."/>
            <person name="Xue W."/>
            <person name="Luo G."/>
        </authorList>
    </citation>
    <scope>NUCLEOTIDE SEQUENCE [LARGE SCALE GENOMIC DNA]</scope>
    <source>
        <strain evidence="2 3">AM07-24</strain>
    </source>
</reference>
<dbReference type="GO" id="GO:0046872">
    <property type="term" value="F:metal ion binding"/>
    <property type="evidence" value="ECO:0007669"/>
    <property type="project" value="UniProtKB-KW"/>
</dbReference>
<keyword evidence="2" id="KW-0378">Hydrolase</keyword>
<dbReference type="STRING" id="1776384.GCA_900086585_01188"/>
<sequence length="349" mass="37960">MYEYELTNACLKLLRDSFKLQKDETVVITVDTKSNQEVAEATAEAAVILGAKPVVINIKAPRGNGKAGDPDLPIETLVGAIKGADAWVEYNYEWLFYSTVYDRAMEENKELKYMCLVGATPEMIINNIGKIDIPVLADLIHKVTDVTEEAVHVKITSPSGSDVEFDNKKGREFGVADGLVEKGIAKMLIGQIGWAPEFETINGVIVADGSINPPCGIVDAPVKIYVENGKVVNVEGGQSAQEFYQWMKSFDDPNMFNVAHLCYGLGPYAQLTGEVCEDERVWGCVEWGFGNIGACLTIPDIPEGIPAASHSDVICLNSSVWLDGVQFLDEGKVVGPNEEIVALARQLGK</sequence>
<protein>
    <submittedName>
        <fullName evidence="2">Aminopeptidase</fullName>
    </submittedName>
</protein>
<dbReference type="PANTHER" id="PTHR34448">
    <property type="entry name" value="AMINOPEPTIDASE"/>
    <property type="match status" value="1"/>
</dbReference>
<proteinExistence type="predicted"/>
<dbReference type="AlphaFoldDB" id="A0A415DUD7"/>
<keyword evidence="1" id="KW-0479">Metal-binding</keyword>
<evidence type="ECO:0000313" key="2">
    <source>
        <dbReference type="EMBL" id="RHJ83710.1"/>
    </source>
</evidence>
<dbReference type="InterPro" id="IPR052170">
    <property type="entry name" value="M29_Exopeptidase"/>
</dbReference>
<dbReference type="SUPFAM" id="SSF144052">
    <property type="entry name" value="Thermophilic metalloprotease-like"/>
    <property type="match status" value="1"/>
</dbReference>
<evidence type="ECO:0000256" key="1">
    <source>
        <dbReference type="ARBA" id="ARBA00022723"/>
    </source>
</evidence>
<name>A0A415DUD7_9FIRM</name>
<dbReference type="InterPro" id="IPR058739">
    <property type="entry name" value="NicX"/>
</dbReference>
<dbReference type="PANTHER" id="PTHR34448:SF1">
    <property type="entry name" value="BLL6088 PROTEIN"/>
    <property type="match status" value="1"/>
</dbReference>
<dbReference type="EMBL" id="QRMS01000008">
    <property type="protein sequence ID" value="RHJ83710.1"/>
    <property type="molecule type" value="Genomic_DNA"/>
</dbReference>
<dbReference type="OrthoDB" id="9803993at2"/>
<evidence type="ECO:0000313" key="3">
    <source>
        <dbReference type="Proteomes" id="UP000284841"/>
    </source>
</evidence>
<keyword evidence="2" id="KW-0645">Protease</keyword>
<dbReference type="Pfam" id="PF26233">
    <property type="entry name" value="NicX"/>
    <property type="match status" value="1"/>
</dbReference>
<keyword evidence="3" id="KW-1185">Reference proteome</keyword>
<dbReference type="RefSeq" id="WP_118336662.1">
    <property type="nucleotide sequence ID" value="NZ_AP025567.1"/>
</dbReference>
<organism evidence="2 3">
    <name type="scientific">Emergencia timonensis</name>
    <dbReference type="NCBI Taxonomy" id="1776384"/>
    <lineage>
        <taxon>Bacteria</taxon>
        <taxon>Bacillati</taxon>
        <taxon>Bacillota</taxon>
        <taxon>Clostridia</taxon>
        <taxon>Peptostreptococcales</taxon>
        <taxon>Anaerovoracaceae</taxon>
        <taxon>Emergencia</taxon>
    </lineage>
</organism>